<dbReference type="InterPro" id="IPR011761">
    <property type="entry name" value="ATP-grasp"/>
</dbReference>
<dbReference type="Proteomes" id="UP000198654">
    <property type="component" value="Unassembled WGS sequence"/>
</dbReference>
<organism evidence="6 7">
    <name type="scientific">Modicisalibacter muralis</name>
    <dbReference type="NCBI Taxonomy" id="119000"/>
    <lineage>
        <taxon>Bacteria</taxon>
        <taxon>Pseudomonadati</taxon>
        <taxon>Pseudomonadota</taxon>
        <taxon>Gammaproteobacteria</taxon>
        <taxon>Oceanospirillales</taxon>
        <taxon>Halomonadaceae</taxon>
        <taxon>Modicisalibacter</taxon>
    </lineage>
</organism>
<dbReference type="InterPro" id="IPR005479">
    <property type="entry name" value="CPAse_ATP-bd"/>
</dbReference>
<keyword evidence="2 4" id="KW-0547">Nucleotide-binding</keyword>
<dbReference type="PROSITE" id="PS50975">
    <property type="entry name" value="ATP_GRASP"/>
    <property type="match status" value="1"/>
</dbReference>
<protein>
    <submittedName>
        <fullName evidence="6">Biotin carboxylase</fullName>
    </submittedName>
</protein>
<proteinExistence type="predicted"/>
<dbReference type="EMBL" id="FNGI01000008">
    <property type="protein sequence ID" value="SDL89552.1"/>
    <property type="molecule type" value="Genomic_DNA"/>
</dbReference>
<dbReference type="Pfam" id="PF13535">
    <property type="entry name" value="ATP-grasp_4"/>
    <property type="match status" value="1"/>
</dbReference>
<evidence type="ECO:0000313" key="6">
    <source>
        <dbReference type="EMBL" id="SDL89552.1"/>
    </source>
</evidence>
<evidence type="ECO:0000313" key="7">
    <source>
        <dbReference type="Proteomes" id="UP000198654"/>
    </source>
</evidence>
<dbReference type="OrthoDB" id="8441067at2"/>
<name>A0A1G9NSJ1_9GAMM</name>
<dbReference type="GO" id="GO:0005524">
    <property type="term" value="F:ATP binding"/>
    <property type="evidence" value="ECO:0007669"/>
    <property type="project" value="UniProtKB-UniRule"/>
</dbReference>
<dbReference type="PROSITE" id="PS00867">
    <property type="entry name" value="CPSASE_2"/>
    <property type="match status" value="1"/>
</dbReference>
<evidence type="ECO:0000256" key="1">
    <source>
        <dbReference type="ARBA" id="ARBA00022598"/>
    </source>
</evidence>
<dbReference type="GO" id="GO:0016874">
    <property type="term" value="F:ligase activity"/>
    <property type="evidence" value="ECO:0007669"/>
    <property type="project" value="UniProtKB-KW"/>
</dbReference>
<accession>A0A1G9NSJ1</accession>
<evidence type="ECO:0000256" key="3">
    <source>
        <dbReference type="ARBA" id="ARBA00022840"/>
    </source>
</evidence>
<dbReference type="RefSeq" id="WP_089729698.1">
    <property type="nucleotide sequence ID" value="NZ_FNGI01000008.1"/>
</dbReference>
<dbReference type="STRING" id="119000.SAMN05661010_02848"/>
<gene>
    <name evidence="6" type="ORF">SAMN05661010_02848</name>
</gene>
<keyword evidence="1" id="KW-0436">Ligase</keyword>
<dbReference type="PANTHER" id="PTHR43585">
    <property type="entry name" value="FUMIPYRROLE BIOSYNTHESIS PROTEIN C"/>
    <property type="match status" value="1"/>
</dbReference>
<feature type="domain" description="ATP-grasp" evidence="5">
    <location>
        <begin position="109"/>
        <end position="322"/>
    </location>
</feature>
<dbReference type="InterPro" id="IPR052032">
    <property type="entry name" value="ATP-dep_AA_Ligase"/>
</dbReference>
<dbReference type="AlphaFoldDB" id="A0A1G9NSJ1"/>
<evidence type="ECO:0000259" key="5">
    <source>
        <dbReference type="PROSITE" id="PS50975"/>
    </source>
</evidence>
<dbReference type="PANTHER" id="PTHR43585:SF2">
    <property type="entry name" value="ATP-GRASP ENZYME FSQD"/>
    <property type="match status" value="1"/>
</dbReference>
<dbReference type="Gene3D" id="3.30.470.20">
    <property type="entry name" value="ATP-grasp fold, B domain"/>
    <property type="match status" value="1"/>
</dbReference>
<dbReference type="SUPFAM" id="SSF56059">
    <property type="entry name" value="Glutathione synthetase ATP-binding domain-like"/>
    <property type="match status" value="1"/>
</dbReference>
<keyword evidence="7" id="KW-1185">Reference proteome</keyword>
<sequence length="428" mass="48706">MKRNIFIPALEEQQRIELETTRNAHERAFHGLLDVATLVESGDFSFDNLLARIRRELQKFSGNVDAIVAHWDFPTSVLVPILCHEYGIPSPSLESVLKCEHKYWSRVEQQKVIPDLVPRFASVDPFTKNPLEQVDLAYPFWLKPVKAFSSQLGFRIDNAEQFHAAIEETRTRIHHLGDPFNEALAHVDLPPEIRRANGNTCIAEEIVSGIEGAPEGSIFRGEFRVHGVFDLPIDRQDDLYDRMEYPSSLPKAIQQRMIDASERFLKHIGYDNGCFNVEFMWDEKADRLRLIEVNTRISQSHSEAFVMVDGMSNHEIAIDVALGIQPSIPYRQGRFAVAAKCIIPHFEDGIVTRVPSQQELGALTQRFPGTLVRLDVAPGIRLSELPNQDSFSYHIGTVCLGGETHRQVRERYQACLEALHFEFDPVPQ</sequence>
<keyword evidence="3 4" id="KW-0067">ATP-binding</keyword>
<dbReference type="GO" id="GO:0046872">
    <property type="term" value="F:metal ion binding"/>
    <property type="evidence" value="ECO:0007669"/>
    <property type="project" value="InterPro"/>
</dbReference>
<evidence type="ECO:0000256" key="4">
    <source>
        <dbReference type="PROSITE-ProRule" id="PRU00409"/>
    </source>
</evidence>
<evidence type="ECO:0000256" key="2">
    <source>
        <dbReference type="ARBA" id="ARBA00022741"/>
    </source>
</evidence>
<reference evidence="6 7" key="1">
    <citation type="submission" date="2016-10" db="EMBL/GenBank/DDBJ databases">
        <authorList>
            <person name="de Groot N.N."/>
        </authorList>
    </citation>
    <scope>NUCLEOTIDE SEQUENCE [LARGE SCALE GENOMIC DNA]</scope>
    <source>
        <strain evidence="6 7">DSM 14789</strain>
    </source>
</reference>